<accession>A0A815KIB4</accession>
<keyword evidence="4" id="KW-1185">Reference proteome</keyword>
<keyword evidence="2" id="KW-0472">Membrane</keyword>
<dbReference type="AlphaFoldDB" id="A0A815KIB4"/>
<feature type="non-terminal residue" evidence="3">
    <location>
        <position position="165"/>
    </location>
</feature>
<evidence type="ECO:0000256" key="1">
    <source>
        <dbReference type="SAM" id="MobiDB-lite"/>
    </source>
</evidence>
<dbReference type="EMBL" id="CAJNOR010003273">
    <property type="protein sequence ID" value="CAF1396639.1"/>
    <property type="molecule type" value="Genomic_DNA"/>
</dbReference>
<reference evidence="3" key="1">
    <citation type="submission" date="2021-02" db="EMBL/GenBank/DDBJ databases">
        <authorList>
            <person name="Nowell W R."/>
        </authorList>
    </citation>
    <scope>NUCLEOTIDE SEQUENCE</scope>
</reference>
<comment type="caution">
    <text evidence="3">The sequence shown here is derived from an EMBL/GenBank/DDBJ whole genome shotgun (WGS) entry which is preliminary data.</text>
</comment>
<evidence type="ECO:0000313" key="4">
    <source>
        <dbReference type="Proteomes" id="UP000663828"/>
    </source>
</evidence>
<feature type="transmembrane region" description="Helical" evidence="2">
    <location>
        <begin position="87"/>
        <end position="112"/>
    </location>
</feature>
<organism evidence="3 4">
    <name type="scientific">Adineta ricciae</name>
    <name type="common">Rotifer</name>
    <dbReference type="NCBI Taxonomy" id="249248"/>
    <lineage>
        <taxon>Eukaryota</taxon>
        <taxon>Metazoa</taxon>
        <taxon>Spiralia</taxon>
        <taxon>Gnathifera</taxon>
        <taxon>Rotifera</taxon>
        <taxon>Eurotatoria</taxon>
        <taxon>Bdelloidea</taxon>
        <taxon>Adinetida</taxon>
        <taxon>Adinetidae</taxon>
        <taxon>Adineta</taxon>
    </lineage>
</organism>
<keyword evidence="2" id="KW-1133">Transmembrane helix</keyword>
<sequence>MGGKKSDPSVTYIKTSSKRNDSTGGYERDYVKTSFENSNDKENIITSFNDEEEEVNWLDLPIKSSTKKVRLCTMCGRFKGIKMRRKYFILLCIAIVLLLILVGALLVLYVIVPAIVRSTIEKVELSFRWINIEDIKNDSFRLRAELELSRTGSIAATILSPLVIH</sequence>
<evidence type="ECO:0000313" key="3">
    <source>
        <dbReference type="EMBL" id="CAF1396639.1"/>
    </source>
</evidence>
<gene>
    <name evidence="3" type="ORF">XAT740_LOCUS33905</name>
</gene>
<dbReference type="Proteomes" id="UP000663828">
    <property type="component" value="Unassembled WGS sequence"/>
</dbReference>
<evidence type="ECO:0000256" key="2">
    <source>
        <dbReference type="SAM" id="Phobius"/>
    </source>
</evidence>
<feature type="compositionally biased region" description="Basic and acidic residues" evidence="1">
    <location>
        <begin position="18"/>
        <end position="27"/>
    </location>
</feature>
<protein>
    <submittedName>
        <fullName evidence="3">Uncharacterized protein</fullName>
    </submittedName>
</protein>
<feature type="region of interest" description="Disordered" evidence="1">
    <location>
        <begin position="1"/>
        <end position="27"/>
    </location>
</feature>
<name>A0A815KIB4_ADIRI</name>
<keyword evidence="2" id="KW-0812">Transmembrane</keyword>
<proteinExistence type="predicted"/>